<comment type="caution">
    <text evidence="1">The sequence shown here is derived from an EMBL/GenBank/DDBJ whole genome shotgun (WGS) entry which is preliminary data.</text>
</comment>
<dbReference type="EMBL" id="JAVRIB010000007">
    <property type="protein sequence ID" value="MDT0634886.1"/>
    <property type="molecule type" value="Genomic_DNA"/>
</dbReference>
<accession>A0ABU3C004</accession>
<protein>
    <submittedName>
        <fullName evidence="1">Uncharacterized protein</fullName>
    </submittedName>
</protein>
<keyword evidence="2" id="KW-1185">Reference proteome</keyword>
<evidence type="ECO:0000313" key="2">
    <source>
        <dbReference type="Proteomes" id="UP001251857"/>
    </source>
</evidence>
<organism evidence="1 2">
    <name type="scientific">Spectribacter hydrogenoxidans</name>
    <dbReference type="NCBI Taxonomy" id="3075608"/>
    <lineage>
        <taxon>Bacteria</taxon>
        <taxon>Pseudomonadati</taxon>
        <taxon>Pseudomonadota</taxon>
        <taxon>Gammaproteobacteria</taxon>
        <taxon>Salinisphaerales</taxon>
        <taxon>Salinisphaeraceae</taxon>
        <taxon>Spectribacter</taxon>
    </lineage>
</organism>
<name>A0ABU3C004_9GAMM</name>
<dbReference type="Proteomes" id="UP001251857">
    <property type="component" value="Unassembled WGS sequence"/>
</dbReference>
<sequence length="68" mass="8006">MSNSFDTYRLNPDIKERIKETVEDPAMQDFLVWLLEWEGTRLNYSRVPSLADITQEIDKLVESLNEDS</sequence>
<dbReference type="RefSeq" id="WP_311652708.1">
    <property type="nucleotide sequence ID" value="NZ_JAVRIB010000007.1"/>
</dbReference>
<gene>
    <name evidence="1" type="ORF">RM532_07925</name>
</gene>
<reference evidence="1 2" key="1">
    <citation type="submission" date="2023-09" db="EMBL/GenBank/DDBJ databases">
        <authorList>
            <person name="Rey-Velasco X."/>
        </authorList>
    </citation>
    <scope>NUCLEOTIDE SEQUENCE [LARGE SCALE GENOMIC DNA]</scope>
    <source>
        <strain evidence="1 2">W335</strain>
    </source>
</reference>
<evidence type="ECO:0000313" key="1">
    <source>
        <dbReference type="EMBL" id="MDT0634886.1"/>
    </source>
</evidence>
<proteinExistence type="predicted"/>